<proteinExistence type="predicted"/>
<dbReference type="KEGG" id="kst:KSMBR1_2748"/>
<organism evidence="1">
    <name type="scientific">Kuenenia stuttgartiensis</name>
    <dbReference type="NCBI Taxonomy" id="174633"/>
    <lineage>
        <taxon>Bacteria</taxon>
        <taxon>Pseudomonadati</taxon>
        <taxon>Planctomycetota</taxon>
        <taxon>Candidatus Brocadiia</taxon>
        <taxon>Candidatus Brocadiales</taxon>
        <taxon>Candidatus Brocadiaceae</taxon>
        <taxon>Candidatus Kuenenia</taxon>
    </lineage>
</organism>
<dbReference type="RefSeq" id="WP_099325842.1">
    <property type="nucleotide sequence ID" value="NZ_CP049055.1"/>
</dbReference>
<reference evidence="3" key="4">
    <citation type="submission" date="2017-10" db="EMBL/GenBank/DDBJ databases">
        <authorList>
            <person name="Banno H."/>
            <person name="Chua N.-H."/>
        </authorList>
    </citation>
    <scope>NUCLEOTIDE SEQUENCE [LARGE SCALE GENOMIC DNA]</scope>
    <source>
        <strain evidence="3">Kuenenia_mbr1_ru-nijmegen</strain>
    </source>
</reference>
<dbReference type="EMBL" id="LT934425">
    <property type="protein sequence ID" value="SOH05235.1"/>
    <property type="molecule type" value="Genomic_DNA"/>
</dbReference>
<reference evidence="4" key="3">
    <citation type="submission" date="2017-10" db="EMBL/GenBank/DDBJ databases">
        <authorList>
            <person name="Frank J."/>
        </authorList>
    </citation>
    <scope>NUCLEOTIDE SEQUENCE [LARGE SCALE GENOMIC DNA]</scope>
</reference>
<dbReference type="Proteomes" id="UP000501926">
    <property type="component" value="Chromosome"/>
</dbReference>
<dbReference type="Pfam" id="PF20131">
    <property type="entry name" value="MC3"/>
    <property type="match status" value="1"/>
</dbReference>
<reference evidence="2 5" key="5">
    <citation type="submission" date="2020-02" db="EMBL/GenBank/DDBJ databases">
        <title>Newly sequenced genome of strain CSTR1 showed variability in Candidatus Kuenenia stuttgartiensis genomes.</title>
        <authorList>
            <person name="Ding C."/>
            <person name="Adrian L."/>
        </authorList>
    </citation>
    <scope>NUCLEOTIDE SEQUENCE [LARGE SCALE GENOMIC DNA]</scope>
    <source>
        <strain evidence="2 5">CSTR1</strain>
    </source>
</reference>
<accession>Q1Q0W9</accession>
<name>Q1Q0W9_KUEST</name>
<evidence type="ECO:0000313" key="5">
    <source>
        <dbReference type="Proteomes" id="UP000501926"/>
    </source>
</evidence>
<sequence length="167" mass="18821">MGQLVEEVKLWNTPLVGAYLLWRFTQGYCNGHPHGDAPIGLLHFVASAILTNKTLLKPISNKRNDLQSFARSFEVSKDSDILLTIQERAREKREYTLAAIDIAIAEGLMVWDADSGKLYPRNLTQLPGRKKTLKGQIRDDGNKAEILGKWFSKHDLPTIAAYLKVVF</sequence>
<dbReference type="AlphaFoldDB" id="Q1Q0W9"/>
<evidence type="ECO:0000313" key="4">
    <source>
        <dbReference type="Proteomes" id="UP000221734"/>
    </source>
</evidence>
<dbReference type="EMBL" id="CT573071">
    <property type="protein sequence ID" value="CAJ73653.1"/>
    <property type="molecule type" value="Genomic_DNA"/>
</dbReference>
<dbReference type="InterPro" id="IPR045390">
    <property type="entry name" value="ABC-3C_MC3"/>
</dbReference>
<dbReference type="EMBL" id="CP049055">
    <property type="protein sequence ID" value="QII10686.1"/>
    <property type="molecule type" value="Genomic_DNA"/>
</dbReference>
<protein>
    <submittedName>
        <fullName evidence="1">Uncharacterized protein</fullName>
    </submittedName>
</protein>
<reference evidence="1" key="1">
    <citation type="journal article" date="2006" name="Nature">
        <title>Deciphering the evolution and metabolism of an anammox bacterium from a community genome.</title>
        <authorList>
            <person name="Strous M."/>
            <person name="Pelletier E."/>
            <person name="Mangenot S."/>
            <person name="Rattei T."/>
            <person name="Lehner A."/>
            <person name="Taylor M.W."/>
            <person name="Horn M."/>
            <person name="Daims H."/>
            <person name="Bartol-Mavel D."/>
            <person name="Wincker P."/>
            <person name="Barbe V."/>
            <person name="Fonknechten N."/>
            <person name="Vallenet D."/>
            <person name="Segurens B."/>
            <person name="Schenowitz-Truong C."/>
            <person name="Medigue C."/>
            <person name="Collingro A."/>
            <person name="Snel B."/>
            <person name="Dutilh B.E."/>
            <person name="OpDenCamp H.J.M."/>
            <person name="vanDerDrift C."/>
            <person name="Cirpus I."/>
            <person name="vanDePas-Schoonen K.T."/>
            <person name="Harhangi H.R."/>
            <person name="vanNiftrik L."/>
            <person name="Schmid M."/>
            <person name="Keltjens J."/>
            <person name="vanDeVossenberg J."/>
            <person name="Kartal B."/>
            <person name="Meier H."/>
            <person name="Frishman D."/>
            <person name="Huynen M.A."/>
            <person name="Mewes H."/>
            <person name="Weissenbach J."/>
            <person name="Jetten M.S.M."/>
            <person name="Wagner M."/>
            <person name="LePaslier D."/>
        </authorList>
    </citation>
    <scope>NUCLEOTIDE SEQUENCE</scope>
</reference>
<evidence type="ECO:0000313" key="3">
    <source>
        <dbReference type="EMBL" id="SOH05235.1"/>
    </source>
</evidence>
<reference evidence="1" key="2">
    <citation type="submission" date="2006-01" db="EMBL/GenBank/DDBJ databases">
        <authorList>
            <person name="Genoscope"/>
        </authorList>
    </citation>
    <scope>NUCLEOTIDE SEQUENCE</scope>
</reference>
<gene>
    <name evidence="2" type="ORF">KsCSTR_13070</name>
    <name evidence="3" type="ORF">KSMBR1_2748</name>
    <name evidence="1" type="ORF">kuste2900</name>
</gene>
<evidence type="ECO:0000313" key="1">
    <source>
        <dbReference type="EMBL" id="CAJ73653.1"/>
    </source>
</evidence>
<keyword evidence="4" id="KW-1185">Reference proteome</keyword>
<evidence type="ECO:0000313" key="2">
    <source>
        <dbReference type="EMBL" id="QII10686.1"/>
    </source>
</evidence>
<dbReference type="Proteomes" id="UP000221734">
    <property type="component" value="Chromosome Kuenenia_stuttgartiensis_MBR1"/>
</dbReference>
<dbReference type="OrthoDB" id="6957938at2"/>